<feature type="signal peptide" evidence="3">
    <location>
        <begin position="1"/>
        <end position="18"/>
    </location>
</feature>
<reference evidence="5" key="1">
    <citation type="submission" date="2023-08" db="EMBL/GenBank/DDBJ databases">
        <title>Increased levels of nutrients transform a symbiont into a lethal pathobiont.</title>
        <authorList>
            <person name="Lachnit T."/>
            <person name="Ulrich L."/>
            <person name="Willmer F.M."/>
            <person name="Hasenbein T."/>
            <person name="Steiner L.X."/>
            <person name="Wolters M."/>
            <person name="Herbst E.M."/>
            <person name="Deines P."/>
        </authorList>
    </citation>
    <scope>NUCLEOTIDE SEQUENCE</scope>
    <source>
        <strain evidence="5">T3</strain>
    </source>
</reference>
<dbReference type="Pfam" id="PF00497">
    <property type="entry name" value="SBP_bac_3"/>
    <property type="match status" value="1"/>
</dbReference>
<evidence type="ECO:0000256" key="3">
    <source>
        <dbReference type="SAM" id="SignalP"/>
    </source>
</evidence>
<evidence type="ECO:0000256" key="1">
    <source>
        <dbReference type="ARBA" id="ARBA00010333"/>
    </source>
</evidence>
<feature type="chain" id="PRO_5043380866" evidence="3">
    <location>
        <begin position="19"/>
        <end position="283"/>
    </location>
</feature>
<organism evidence="5">
    <name type="scientific">Pseudomonas solani</name>
    <dbReference type="NCBI Taxonomy" id="2731552"/>
    <lineage>
        <taxon>Bacteria</taxon>
        <taxon>Pseudomonadati</taxon>
        <taxon>Pseudomonadota</taxon>
        <taxon>Gammaproteobacteria</taxon>
        <taxon>Pseudomonadales</taxon>
        <taxon>Pseudomonadaceae</taxon>
        <taxon>Pseudomonas</taxon>
    </lineage>
</organism>
<dbReference type="RefSeq" id="WP_350446474.1">
    <property type="nucleotide sequence ID" value="NZ_CP158373.1"/>
</dbReference>
<name>A0AAU7XX01_9PSED</name>
<comment type="similarity">
    <text evidence="1">Belongs to the bacterial solute-binding protein 3 family.</text>
</comment>
<evidence type="ECO:0000256" key="2">
    <source>
        <dbReference type="ARBA" id="ARBA00022729"/>
    </source>
</evidence>
<feature type="domain" description="Solute-binding protein family 3/N-terminal" evidence="4">
    <location>
        <begin position="27"/>
        <end position="264"/>
    </location>
</feature>
<gene>
    <name evidence="5" type="ORF">ABS648_19145</name>
</gene>
<dbReference type="EMBL" id="CP158373">
    <property type="protein sequence ID" value="XBY62073.1"/>
    <property type="molecule type" value="Genomic_DNA"/>
</dbReference>
<dbReference type="AlphaFoldDB" id="A0AAU7XX01"/>
<dbReference type="Gene3D" id="3.40.190.10">
    <property type="entry name" value="Periplasmic binding protein-like II"/>
    <property type="match status" value="2"/>
</dbReference>
<dbReference type="SUPFAM" id="SSF53850">
    <property type="entry name" value="Periplasmic binding protein-like II"/>
    <property type="match status" value="1"/>
</dbReference>
<dbReference type="InterPro" id="IPR001638">
    <property type="entry name" value="Solute-binding_3/MltF_N"/>
</dbReference>
<dbReference type="PANTHER" id="PTHR35936:SF25">
    <property type="entry name" value="ABC TRANSPORTER SUBSTRATE-BINDING PROTEIN"/>
    <property type="match status" value="1"/>
</dbReference>
<evidence type="ECO:0000313" key="5">
    <source>
        <dbReference type="EMBL" id="XBY62073.1"/>
    </source>
</evidence>
<proteinExistence type="inferred from homology"/>
<protein>
    <submittedName>
        <fullName evidence="5">Transporter substrate-binding domain-containing protein</fullName>
    </submittedName>
</protein>
<accession>A0AAU7XX01</accession>
<keyword evidence="2 3" id="KW-0732">Signal</keyword>
<sequence length="283" mass="31976">MRAFLLVALLCATVLCRAQGPTPVEVTILCDSGYPPYSYEENGEAKGLYTDILRRVFALMPGYRVTIRPVPWPRGLAEVAKGNAFALYPPYYRPDERPWMEYSRPIMEERLAVFIRPGLAGTRNFDDFPSAYAGLRVGLNSGFVTVNSQRYREMVETGEIDQSYARDNRTNLLKLLRQRIDVYINDRLSILWELQQMREDGSITEEEAISLVEGPVLASERGHLGFTRLNAVAYPYKADFMQRFDAALTQVQANGTLDRLAEHYSSPEFLPATASGTEKVTTP</sequence>
<dbReference type="PANTHER" id="PTHR35936">
    <property type="entry name" value="MEMBRANE-BOUND LYTIC MUREIN TRANSGLYCOSYLASE F"/>
    <property type="match status" value="1"/>
</dbReference>
<evidence type="ECO:0000259" key="4">
    <source>
        <dbReference type="Pfam" id="PF00497"/>
    </source>
</evidence>